<sequence>MDDSLKNLLSRYSLDELDLAQSQTQRAEPIPDRSPSSGSLPVATDGNSTYVPPHRARSKTQKRNANGRARNGTFAERSDHREKVKDKQGEAAEEETAAKLAQRRARFATSDKAGSNQRHKQHEYGLVSRGEDKRLQESEAAREEYFVYILSQFIRFTSAHSSVELSEAFQKTRDSDPENFRTAQSSAEEDSSQGAPNITMDSITLSIRKLRESLLGLPPSPFHKKVFLFSVRISHYFSHYQTYISSIRYLLHNESALNLAEFEVEEISVILVLHLCNVNNDPSSAIAIFYKYIPHRQDIATILRCWVLKDFYSWLKIYNEVENSAVKSMMKLGLQTMLNWMVRAITSGYYTLQKEVIETNFLPSDLPYAEFAARYNISWHEEENDMITIRSRVKKWSR</sequence>
<feature type="compositionally biased region" description="Basic and acidic residues" evidence="1">
    <location>
        <begin position="170"/>
        <end position="179"/>
    </location>
</feature>
<proteinExistence type="predicted"/>
<reference evidence="2 3" key="1">
    <citation type="submission" date="2024-03" db="EMBL/GenBank/DDBJ databases">
        <authorList>
            <person name="Brejova B."/>
        </authorList>
    </citation>
    <scope>NUCLEOTIDE SEQUENCE [LARGE SCALE GENOMIC DNA]</scope>
    <source>
        <strain evidence="2 3">CBS 14171</strain>
    </source>
</reference>
<feature type="region of interest" description="Disordered" evidence="1">
    <location>
        <begin position="19"/>
        <end position="102"/>
    </location>
</feature>
<gene>
    <name evidence="2" type="ORF">LODBEIA_P51530</name>
</gene>
<feature type="compositionally biased region" description="Polar residues" evidence="1">
    <location>
        <begin position="34"/>
        <end position="50"/>
    </location>
</feature>
<evidence type="ECO:0008006" key="4">
    <source>
        <dbReference type="Google" id="ProtNLM"/>
    </source>
</evidence>
<feature type="compositionally biased region" description="Basic and acidic residues" evidence="1">
    <location>
        <begin position="76"/>
        <end position="90"/>
    </location>
</feature>
<accession>A0ABP0ZS35</accession>
<feature type="compositionally biased region" description="Polar residues" evidence="1">
    <location>
        <begin position="181"/>
        <end position="197"/>
    </location>
</feature>
<evidence type="ECO:0000313" key="3">
    <source>
        <dbReference type="Proteomes" id="UP001497383"/>
    </source>
</evidence>
<organism evidence="2 3">
    <name type="scientific">Lodderomyces beijingensis</name>
    <dbReference type="NCBI Taxonomy" id="1775926"/>
    <lineage>
        <taxon>Eukaryota</taxon>
        <taxon>Fungi</taxon>
        <taxon>Dikarya</taxon>
        <taxon>Ascomycota</taxon>
        <taxon>Saccharomycotina</taxon>
        <taxon>Pichiomycetes</taxon>
        <taxon>Debaryomycetaceae</taxon>
        <taxon>Candida/Lodderomyces clade</taxon>
        <taxon>Lodderomyces</taxon>
    </lineage>
</organism>
<feature type="region of interest" description="Disordered" evidence="1">
    <location>
        <begin position="169"/>
        <end position="197"/>
    </location>
</feature>
<name>A0ABP0ZS35_9ASCO</name>
<dbReference type="RefSeq" id="XP_066832091.1">
    <property type="nucleotide sequence ID" value="XM_066975454.1"/>
</dbReference>
<dbReference type="PANTHER" id="PTHR39398">
    <property type="entry name" value="YALI0F14311P"/>
    <property type="match status" value="1"/>
</dbReference>
<dbReference type="EMBL" id="OZ022410">
    <property type="protein sequence ID" value="CAK9441284.1"/>
    <property type="molecule type" value="Genomic_DNA"/>
</dbReference>
<dbReference type="GeneID" id="92210349"/>
<dbReference type="Proteomes" id="UP001497383">
    <property type="component" value="Chromosome 6"/>
</dbReference>
<dbReference type="PANTHER" id="PTHR39398:SF1">
    <property type="entry name" value="CSN8_PSMD8_EIF3K DOMAIN-CONTAINING PROTEIN"/>
    <property type="match status" value="1"/>
</dbReference>
<keyword evidence="3" id="KW-1185">Reference proteome</keyword>
<evidence type="ECO:0000313" key="2">
    <source>
        <dbReference type="EMBL" id="CAK9441284.1"/>
    </source>
</evidence>
<evidence type="ECO:0000256" key="1">
    <source>
        <dbReference type="SAM" id="MobiDB-lite"/>
    </source>
</evidence>
<protein>
    <recommendedName>
        <fullName evidence="4">CSN8/PSMD8/EIF3K domain-containing protein</fullName>
    </recommendedName>
</protein>